<dbReference type="Proteomes" id="UP001518680">
    <property type="component" value="Unassembled WGS sequence"/>
</dbReference>
<organism evidence="1 2">
    <name type="scientific">Corynebacterium macginleyi</name>
    <dbReference type="NCBI Taxonomy" id="38290"/>
    <lineage>
        <taxon>Bacteria</taxon>
        <taxon>Bacillati</taxon>
        <taxon>Actinomycetota</taxon>
        <taxon>Actinomycetes</taxon>
        <taxon>Mycobacteriales</taxon>
        <taxon>Corynebacteriaceae</taxon>
        <taxon>Corynebacterium</taxon>
    </lineage>
</organism>
<comment type="caution">
    <text evidence="1">The sequence shown here is derived from an EMBL/GenBank/DDBJ whole genome shotgun (WGS) entry which is preliminary data.</text>
</comment>
<dbReference type="RefSeq" id="WP_200437540.1">
    <property type="nucleotide sequence ID" value="NZ_JAACBU010000045.1"/>
</dbReference>
<gene>
    <name evidence="1" type="ORF">GWO63_008825</name>
</gene>
<dbReference type="EMBL" id="JAACBX020000002">
    <property type="protein sequence ID" value="MBM0244353.1"/>
    <property type="molecule type" value="Genomic_DNA"/>
</dbReference>
<evidence type="ECO:0000313" key="2">
    <source>
        <dbReference type="Proteomes" id="UP001518680"/>
    </source>
</evidence>
<proteinExistence type="predicted"/>
<keyword evidence="2" id="KW-1185">Reference proteome</keyword>
<reference evidence="1 2" key="1">
    <citation type="submission" date="2021-01" db="EMBL/GenBank/DDBJ databases">
        <title>Complete genome sequences of Corynebacterium macginleyi strains isolated from infectious keratitis.</title>
        <authorList>
            <person name="Sagerfors S."/>
            <person name="Poehlein A."/>
            <person name="Soderquist B."/>
            <person name="Bruggemann H."/>
        </authorList>
    </citation>
    <scope>NUCLEOTIDE SEQUENCE [LARGE SCALE GENOMIC DNA]</scope>
    <source>
        <strain evidence="1 2">12T220</strain>
    </source>
</reference>
<evidence type="ECO:0000313" key="1">
    <source>
        <dbReference type="EMBL" id="MBM0244353.1"/>
    </source>
</evidence>
<accession>A0ABS1Y7H8</accession>
<sequence>MGNVVDVSDGCWSISLRCSRLASAGPGPVWGAEHGLACAGRGIQAAGWSHRYLDIRGGTIHVAMPKLRHGAFFPD</sequence>
<name>A0ABS1Y7H8_9CORY</name>
<protein>
    <recommendedName>
        <fullName evidence="3">Transposase</fullName>
    </recommendedName>
</protein>
<evidence type="ECO:0008006" key="3">
    <source>
        <dbReference type="Google" id="ProtNLM"/>
    </source>
</evidence>